<dbReference type="Gene3D" id="2.170.260.10">
    <property type="entry name" value="paz domain"/>
    <property type="match status" value="1"/>
</dbReference>
<keyword evidence="10" id="KW-0067">ATP-binding</keyword>
<evidence type="ECO:0000256" key="1">
    <source>
        <dbReference type="ARBA" id="ARBA00001936"/>
    </source>
</evidence>
<evidence type="ECO:0000259" key="18">
    <source>
        <dbReference type="PROSITE" id="PS51192"/>
    </source>
</evidence>
<evidence type="ECO:0000256" key="5">
    <source>
        <dbReference type="ARBA" id="ARBA00022737"/>
    </source>
</evidence>
<dbReference type="GO" id="GO:0003723">
    <property type="term" value="F:RNA binding"/>
    <property type="evidence" value="ECO:0007669"/>
    <property type="project" value="UniProtKB-UniRule"/>
</dbReference>
<dbReference type="GO" id="GO:0005634">
    <property type="term" value="C:nucleus"/>
    <property type="evidence" value="ECO:0007669"/>
    <property type="project" value="TreeGrafter"/>
</dbReference>
<evidence type="ECO:0000256" key="3">
    <source>
        <dbReference type="ARBA" id="ARBA00022722"/>
    </source>
</evidence>
<dbReference type="Pfam" id="PF03368">
    <property type="entry name" value="Dicer_dimer"/>
    <property type="match status" value="1"/>
</dbReference>
<evidence type="ECO:0000256" key="4">
    <source>
        <dbReference type="ARBA" id="ARBA00022723"/>
    </source>
</evidence>
<dbReference type="Gene3D" id="3.30.160.380">
    <property type="entry name" value="Dicer dimerisation domain"/>
    <property type="match status" value="1"/>
</dbReference>
<evidence type="ECO:0000256" key="2">
    <source>
        <dbReference type="ARBA" id="ARBA00001946"/>
    </source>
</evidence>
<dbReference type="SUPFAM" id="SSF101690">
    <property type="entry name" value="PAZ domain"/>
    <property type="match status" value="1"/>
</dbReference>
<keyword evidence="13" id="KW-0464">Manganese</keyword>
<evidence type="ECO:0000259" key="16">
    <source>
        <dbReference type="PROSITE" id="PS50142"/>
    </source>
</evidence>
<reference evidence="21" key="1">
    <citation type="journal article" date="2014" name="J. Insect Physiol.">
        <title>Core RNAi machinery and gene knockdown in the emerald ash borer (Agrilus planipennis).</title>
        <authorList>
            <person name="Zhao C."/>
            <person name="Alvarez Gonzales M.A."/>
            <person name="Poland T.M."/>
            <person name="Mittapalli O."/>
        </authorList>
    </citation>
    <scope>NUCLEOTIDE SEQUENCE</scope>
</reference>
<dbReference type="GO" id="GO:0006364">
    <property type="term" value="P:rRNA processing"/>
    <property type="evidence" value="ECO:0007669"/>
    <property type="project" value="InterPro"/>
</dbReference>
<keyword evidence="3" id="KW-0540">Nuclease</keyword>
<dbReference type="Pfam" id="PF02170">
    <property type="entry name" value="PAZ"/>
    <property type="match status" value="1"/>
</dbReference>
<dbReference type="Pfam" id="PF00636">
    <property type="entry name" value="Ribonuclease_3"/>
    <property type="match status" value="2"/>
</dbReference>
<dbReference type="InterPro" id="IPR011907">
    <property type="entry name" value="RNase_III"/>
</dbReference>
<dbReference type="InterPro" id="IPR006935">
    <property type="entry name" value="Helicase/UvrB_N"/>
</dbReference>
<keyword evidence="11" id="KW-0460">Magnesium</keyword>
<dbReference type="InterPro" id="IPR001650">
    <property type="entry name" value="Helicase_C-like"/>
</dbReference>
<dbReference type="GO" id="GO:0031054">
    <property type="term" value="P:pre-miRNA processing"/>
    <property type="evidence" value="ECO:0007669"/>
    <property type="project" value="TreeGrafter"/>
</dbReference>
<evidence type="ECO:0000256" key="9">
    <source>
        <dbReference type="ARBA" id="ARBA00022806"/>
    </source>
</evidence>
<comment type="cofactor">
    <cofactor evidence="1">
        <name>Mn(2+)</name>
        <dbReference type="ChEBI" id="CHEBI:29035"/>
    </cofactor>
</comment>
<keyword evidence="8" id="KW-0378">Hydrolase</keyword>
<dbReference type="InterPro" id="IPR027417">
    <property type="entry name" value="P-loop_NTPase"/>
</dbReference>
<dbReference type="SMART" id="SM00490">
    <property type="entry name" value="HELICc"/>
    <property type="match status" value="1"/>
</dbReference>
<evidence type="ECO:0000256" key="10">
    <source>
        <dbReference type="ARBA" id="ARBA00022840"/>
    </source>
</evidence>
<dbReference type="GO" id="GO:0046872">
    <property type="term" value="F:metal ion binding"/>
    <property type="evidence" value="ECO:0007669"/>
    <property type="project" value="UniProtKB-KW"/>
</dbReference>
<evidence type="ECO:0000256" key="6">
    <source>
        <dbReference type="ARBA" id="ARBA00022741"/>
    </source>
</evidence>
<dbReference type="InterPro" id="IPR014001">
    <property type="entry name" value="Helicase_ATP-bd"/>
</dbReference>
<dbReference type="InterPro" id="IPR003100">
    <property type="entry name" value="PAZ_dom"/>
</dbReference>
<keyword evidence="9" id="KW-0347">Helicase</keyword>
<dbReference type="GO" id="GO:0006309">
    <property type="term" value="P:apoptotic DNA fragmentation"/>
    <property type="evidence" value="ECO:0007669"/>
    <property type="project" value="TreeGrafter"/>
</dbReference>
<evidence type="ECO:0000256" key="11">
    <source>
        <dbReference type="ARBA" id="ARBA00022842"/>
    </source>
</evidence>
<dbReference type="PANTHER" id="PTHR14950">
    <property type="entry name" value="DICER-RELATED"/>
    <property type="match status" value="1"/>
</dbReference>
<dbReference type="EMBL" id="KP036490">
    <property type="protein sequence ID" value="AJF15703.1"/>
    <property type="molecule type" value="Genomic_DNA"/>
</dbReference>
<keyword evidence="5" id="KW-0677">Repeat</keyword>
<evidence type="ECO:0000256" key="14">
    <source>
        <dbReference type="ARBA" id="ARBA00035116"/>
    </source>
</evidence>
<dbReference type="PROSITE" id="PS00517">
    <property type="entry name" value="RNASE_3_1"/>
    <property type="match status" value="1"/>
</dbReference>
<evidence type="ECO:0000256" key="8">
    <source>
        <dbReference type="ARBA" id="ARBA00022801"/>
    </source>
</evidence>
<dbReference type="PANTHER" id="PTHR14950:SF37">
    <property type="entry name" value="ENDORIBONUCLEASE DICER"/>
    <property type="match status" value="1"/>
</dbReference>
<feature type="domain" description="PAZ" evidence="17">
    <location>
        <begin position="838"/>
        <end position="954"/>
    </location>
</feature>
<sequence>MDESVVETDFQPRNYQLQLMKIALKQNTILFLPTGSGKTFIAVLLIKRLSQDLEIPVKDGGKVTLFLVSTVALVDQHSKTLQRHTAFKIGSYSGDMNIDSWSKTAWDMEINSNQILVMTAQIAVNIVSSGYLSLSNINLLIFDECHHAVNDEPMRQLMKHFENVIEKPRVLGLTATLLNGNVKPDQVLNEVKKLETTFQSKVATVDELKFVIGYSTNPEEKIISFRKNPRTCLEDQIFKILETCIKIVQKIPKIQNCQSELANKHIPLGVEKTYKDYVNMLKDIQMHVDMLGPYGGLIAALSYMIYLEKIKRHCEDSIEIDVINGSITYLHIIRNVIKRQLKPLNDEEIISHYSSSKLLMLFKILRNYQAISKVPLSALIFTERKFTAKILYHIFKKAREVYPEFKNYDADFAVGFSNNPNIFNREPLYTTKMNKKAIQKFDNKDINILFSTNVLEEGIDISLCSLVVRFDLPKDYRSYIQSKGRARHKNSHFYMMVENSEIVKFQTKYSNYQRIEQILCDILIGRNDERDGPSEDDIQKVYNEDCLPPYYVNGPGSSQINCLNSISKLSQYCQTLASDQYTTFQPEWFLERNKEKRRVIIELPIVCPIIDQIEGTWECTIKDAKRTAAYNACVMLHKKGELDDFLLPVGNSVKEKDTKHLFKHIPEPVDKSAGNSTSRRPYLKQAPQMLTFHNCAEFYLHVVDLNPSFSSDYKDSYRSTILDLFESDLCYGIITKRPLPKLCSFPIYVSRGQIRVEILTNAKIVTLNHDQIMQLRLFNYILYHDVLKILRNFLILNNNESSEECHYLVTPIKKSDITIAFDIITENQEIADPTRKPSVDQILKLDVDNDKYLGKIVTPWYKHYNKNYIVVEICYDMDAKTPFPGGSYDSFESYFSEKYNVTILNSKAPLLHVKALASGLNLLRPRSSKGKRKREEKYEGMKEHICPELCVKQEFPSPLWLQASLLPSILHRFDQLIRAEDLRTQIAEEAGVGVTKLNDAEKWKPLEIYDNQLIDNEQSQPQLDELNKTQDEDEIQEILATMKADLRNVRNDVCSKMLNQQYPWSEKDEPVDIDRNLDVTLIEIQYYDNFVSREMNANDVLQSRNNTAILPAITYDNSYVYCDIKILSKQQDSRGPELRDIYQALCTAKCNEIVNFERLETLGDSFLKLSTTLYIFVRFPKYNEGQATQLKSKLVSNKNLYYLGLKKNLQSYVKNSDFLPDYDWVPPGFITPHVIAENYRNSKIDLPFLTNLEITKNEAVAGILTKETEEKILNNLAEGSRDTELSQKEFIYPFLNIDVVADKTIADCVEAILGVYCQSNGLLSALKMLEWFEIIPKEENITHIFNDIPQSPLLRGPDTERLINLHLTKGTISKIEERLGYTFRNKGYLLQALTHSSYTPNRVTNCYQRLEFLGDAILDFLITCHIYETCGKLNPGELTDLRSALVNNITFAGIAVRLGLHKFLLFSNQQLSKYIDSFVSHQESKEFVIDEQVLILLEEKDTGVYLSEHIDVPKVLGDVFEAMVGAIFLDSGSNLHATWEFIHRVMWQEISTFKVNVPKNAVRLLYETQRTHPQFYDPVKLDDRDVCMMRLDFMANGERKTVYGFGDNKIFAKRAAAKFALRLLK</sequence>
<keyword evidence="6" id="KW-0547">Nucleotide-binding</keyword>
<dbReference type="InterPro" id="IPR005034">
    <property type="entry name" value="Dicer_dimerisation"/>
</dbReference>
<dbReference type="Gene3D" id="3.30.160.20">
    <property type="match status" value="1"/>
</dbReference>
<dbReference type="GO" id="GO:0003677">
    <property type="term" value="F:DNA binding"/>
    <property type="evidence" value="ECO:0007669"/>
    <property type="project" value="InterPro"/>
</dbReference>
<dbReference type="FunFam" id="1.10.1520.10:FF:000005">
    <property type="entry name" value="Putative endoribonuclease dicer"/>
    <property type="match status" value="1"/>
</dbReference>
<dbReference type="InterPro" id="IPR036389">
    <property type="entry name" value="RNase_III_sf"/>
</dbReference>
<dbReference type="GO" id="GO:0004386">
    <property type="term" value="F:helicase activity"/>
    <property type="evidence" value="ECO:0007669"/>
    <property type="project" value="UniProtKB-KW"/>
</dbReference>
<dbReference type="GO" id="GO:0004530">
    <property type="term" value="F:deoxyribonuclease I activity"/>
    <property type="evidence" value="ECO:0007669"/>
    <property type="project" value="TreeGrafter"/>
</dbReference>
<evidence type="ECO:0000256" key="15">
    <source>
        <dbReference type="PROSITE-ProRule" id="PRU00657"/>
    </source>
</evidence>
<proteinExistence type="inferred from homology"/>
<keyword evidence="7" id="KW-0255">Endonuclease</keyword>
<dbReference type="InterPro" id="IPR000999">
    <property type="entry name" value="RNase_III_dom"/>
</dbReference>
<dbReference type="InterPro" id="IPR038248">
    <property type="entry name" value="Dicer_dimer_sf"/>
</dbReference>
<feature type="domain" description="Dicer dsRNA-binding fold" evidence="20">
    <location>
        <begin position="565"/>
        <end position="656"/>
    </location>
</feature>
<keyword evidence="12" id="KW-0943">RNA-mediated gene silencing</keyword>
<dbReference type="PROSITE" id="PS51194">
    <property type="entry name" value="HELICASE_CTER"/>
    <property type="match status" value="1"/>
</dbReference>
<keyword evidence="15" id="KW-0694">RNA-binding</keyword>
<dbReference type="Pfam" id="PF20931">
    <property type="entry name" value="Dicer_platform"/>
    <property type="match status" value="1"/>
</dbReference>
<dbReference type="CDD" id="cd00593">
    <property type="entry name" value="RIBOc"/>
    <property type="match status" value="2"/>
</dbReference>
<feature type="domain" description="Helicase ATP-binding" evidence="18">
    <location>
        <begin position="19"/>
        <end position="195"/>
    </location>
</feature>
<dbReference type="InterPro" id="IPR048513">
    <property type="entry name" value="Dicer_PBD"/>
</dbReference>
<feature type="domain" description="RNase III" evidence="16">
    <location>
        <begin position="1155"/>
        <end position="1321"/>
    </location>
</feature>
<dbReference type="CDD" id="cd15903">
    <property type="entry name" value="Dicer_PBD"/>
    <property type="match status" value="1"/>
</dbReference>
<dbReference type="GO" id="GO:0005737">
    <property type="term" value="C:cytoplasm"/>
    <property type="evidence" value="ECO:0007669"/>
    <property type="project" value="TreeGrafter"/>
</dbReference>
<evidence type="ECO:0000256" key="7">
    <source>
        <dbReference type="ARBA" id="ARBA00022759"/>
    </source>
</evidence>
<evidence type="ECO:0000259" key="20">
    <source>
        <dbReference type="PROSITE" id="PS51327"/>
    </source>
</evidence>
<organism evidence="21">
    <name type="scientific">Agrilus planipennis</name>
    <name type="common">Emerald ash borer</name>
    <name type="synonym">Agrilus marcopoli</name>
    <dbReference type="NCBI Taxonomy" id="224129"/>
    <lineage>
        <taxon>Eukaryota</taxon>
        <taxon>Metazoa</taxon>
        <taxon>Ecdysozoa</taxon>
        <taxon>Arthropoda</taxon>
        <taxon>Hexapoda</taxon>
        <taxon>Insecta</taxon>
        <taxon>Pterygota</taxon>
        <taxon>Neoptera</taxon>
        <taxon>Endopterygota</taxon>
        <taxon>Coleoptera</taxon>
        <taxon>Polyphaga</taxon>
        <taxon>Elateriformia</taxon>
        <taxon>Buprestoidea</taxon>
        <taxon>Buprestidae</taxon>
        <taxon>Agrilinae</taxon>
        <taxon>Agrilus</taxon>
    </lineage>
</organism>
<feature type="domain" description="RNase III" evidence="16">
    <location>
        <begin position="1372"/>
        <end position="1532"/>
    </location>
</feature>
<name>A0A0B5G8Z8_AGRPL</name>
<evidence type="ECO:0000259" key="17">
    <source>
        <dbReference type="PROSITE" id="PS50821"/>
    </source>
</evidence>
<evidence type="ECO:0000256" key="12">
    <source>
        <dbReference type="ARBA" id="ARBA00023158"/>
    </source>
</evidence>
<comment type="cofactor">
    <cofactor evidence="2">
        <name>Mg(2+)</name>
        <dbReference type="ChEBI" id="CHEBI:18420"/>
    </cofactor>
</comment>
<feature type="domain" description="Helicase C-terminal" evidence="19">
    <location>
        <begin position="366"/>
        <end position="538"/>
    </location>
</feature>
<dbReference type="CDD" id="cd18034">
    <property type="entry name" value="DEXHc_dicer"/>
    <property type="match status" value="1"/>
</dbReference>
<dbReference type="FunFam" id="3.40.50.300:FF:000628">
    <property type="entry name" value="Endoribonuclease Dicer"/>
    <property type="match status" value="1"/>
</dbReference>
<dbReference type="InterPro" id="IPR036085">
    <property type="entry name" value="PAZ_dom_sf"/>
</dbReference>
<dbReference type="SUPFAM" id="SSF54768">
    <property type="entry name" value="dsRNA-binding domain-like"/>
    <property type="match status" value="1"/>
</dbReference>
<dbReference type="GO" id="GO:0005524">
    <property type="term" value="F:ATP binding"/>
    <property type="evidence" value="ECO:0007669"/>
    <property type="project" value="UniProtKB-KW"/>
</dbReference>
<dbReference type="SUPFAM" id="SSF69065">
    <property type="entry name" value="RNase III domain-like"/>
    <property type="match status" value="2"/>
</dbReference>
<dbReference type="PROSITE" id="PS51192">
    <property type="entry name" value="HELICASE_ATP_BIND_1"/>
    <property type="match status" value="1"/>
</dbReference>
<dbReference type="Gene3D" id="3.40.50.300">
    <property type="entry name" value="P-loop containing nucleotide triphosphate hydrolases"/>
    <property type="match status" value="2"/>
</dbReference>
<accession>A0A0B5G8Z8</accession>
<dbReference type="Pfam" id="PF04851">
    <property type="entry name" value="ResIII"/>
    <property type="match status" value="1"/>
</dbReference>
<evidence type="ECO:0000259" key="19">
    <source>
        <dbReference type="PROSITE" id="PS51194"/>
    </source>
</evidence>
<dbReference type="Gene3D" id="1.10.1520.10">
    <property type="entry name" value="Ribonuclease III domain"/>
    <property type="match status" value="2"/>
</dbReference>
<dbReference type="SMART" id="SM00487">
    <property type="entry name" value="DEXDc"/>
    <property type="match status" value="1"/>
</dbReference>
<evidence type="ECO:0000313" key="21">
    <source>
        <dbReference type="EMBL" id="AJF15703.1"/>
    </source>
</evidence>
<dbReference type="GO" id="GO:0070578">
    <property type="term" value="C:RISC-loading complex"/>
    <property type="evidence" value="ECO:0007669"/>
    <property type="project" value="TreeGrafter"/>
</dbReference>
<dbReference type="InterPro" id="IPR048512">
    <property type="entry name" value="Dicer_platform"/>
</dbReference>
<dbReference type="HAMAP" id="MF_00104">
    <property type="entry name" value="RNase_III"/>
    <property type="match status" value="1"/>
</dbReference>
<dbReference type="GO" id="GO:0030422">
    <property type="term" value="P:siRNA processing"/>
    <property type="evidence" value="ECO:0007669"/>
    <property type="project" value="UniProtKB-ARBA"/>
</dbReference>
<dbReference type="PROSITE" id="PS51327">
    <property type="entry name" value="DICER_DSRBF"/>
    <property type="match status" value="1"/>
</dbReference>
<dbReference type="SUPFAM" id="SSF52540">
    <property type="entry name" value="P-loop containing nucleoside triphosphate hydrolases"/>
    <property type="match status" value="1"/>
</dbReference>
<dbReference type="SMART" id="SM00949">
    <property type="entry name" value="PAZ"/>
    <property type="match status" value="1"/>
</dbReference>
<keyword evidence="4" id="KW-0479">Metal-binding</keyword>
<dbReference type="GO" id="GO:0004525">
    <property type="term" value="F:ribonuclease III activity"/>
    <property type="evidence" value="ECO:0007669"/>
    <property type="project" value="InterPro"/>
</dbReference>
<dbReference type="PROSITE" id="PS50142">
    <property type="entry name" value="RNASE_3_2"/>
    <property type="match status" value="2"/>
</dbReference>
<dbReference type="PROSITE" id="PS50821">
    <property type="entry name" value="PAZ"/>
    <property type="match status" value="1"/>
</dbReference>
<dbReference type="OrthoDB" id="416741at2759"/>
<dbReference type="Pfam" id="PF00271">
    <property type="entry name" value="Helicase_C"/>
    <property type="match status" value="1"/>
</dbReference>
<dbReference type="SMART" id="SM00535">
    <property type="entry name" value="RIBOc"/>
    <property type="match status" value="2"/>
</dbReference>
<evidence type="ECO:0000256" key="13">
    <source>
        <dbReference type="ARBA" id="ARBA00023211"/>
    </source>
</evidence>
<comment type="similarity">
    <text evidence="14 15">Belongs to the helicase family. Dicer subfamily.</text>
</comment>
<protein>
    <submittedName>
        <fullName evidence="21">Dicer-2</fullName>
    </submittedName>
</protein>